<dbReference type="Proteomes" id="UP000300142">
    <property type="component" value="Unassembled WGS sequence"/>
</dbReference>
<accession>A0A480A2R2</accession>
<proteinExistence type="predicted"/>
<dbReference type="EMBL" id="BJCE01000115">
    <property type="protein sequence ID" value="GCL38086.1"/>
    <property type="molecule type" value="Genomic_DNA"/>
</dbReference>
<keyword evidence="2" id="KW-1185">Reference proteome</keyword>
<evidence type="ECO:0000313" key="2">
    <source>
        <dbReference type="Proteomes" id="UP000300142"/>
    </source>
</evidence>
<comment type="caution">
    <text evidence="1">The sequence shown here is derived from an EMBL/GenBank/DDBJ whole genome shotgun (WGS) entry which is preliminary data.</text>
</comment>
<dbReference type="AlphaFoldDB" id="A0A480A2R2"/>
<gene>
    <name evidence="1" type="ORF">SR1949_31990</name>
</gene>
<sequence>MEQDIDVAVESIDPEEYCLAISLLSTYLGFAEKVSSLRQGIGNRE</sequence>
<dbReference type="RefSeq" id="WP_162501901.1">
    <property type="nucleotide sequence ID" value="NZ_BJCE01000115.1"/>
</dbReference>
<protein>
    <submittedName>
        <fullName evidence="1">Uncharacterized protein</fullName>
    </submittedName>
</protein>
<organism evidence="1 2">
    <name type="scientific">Sphaerospermopsis reniformis</name>
    <dbReference type="NCBI Taxonomy" id="531300"/>
    <lineage>
        <taxon>Bacteria</taxon>
        <taxon>Bacillati</taxon>
        <taxon>Cyanobacteriota</taxon>
        <taxon>Cyanophyceae</taxon>
        <taxon>Nostocales</taxon>
        <taxon>Aphanizomenonaceae</taxon>
        <taxon>Sphaerospermopsis</taxon>
    </lineage>
</organism>
<reference evidence="2" key="1">
    <citation type="submission" date="2019-02" db="EMBL/GenBank/DDBJ databases">
        <title>Draft genome sequence of Sphaerospermopsis reniformis NIES-1949.</title>
        <authorList>
            <person name="Yamaguchi H."/>
            <person name="Suzuki S."/>
            <person name="Kawachi M."/>
        </authorList>
    </citation>
    <scope>NUCLEOTIDE SEQUENCE [LARGE SCALE GENOMIC DNA]</scope>
    <source>
        <strain evidence="2">NIES-1949</strain>
    </source>
</reference>
<name>A0A480A2R2_9CYAN</name>
<evidence type="ECO:0000313" key="1">
    <source>
        <dbReference type="EMBL" id="GCL38086.1"/>
    </source>
</evidence>